<feature type="transmembrane region" description="Helical" evidence="1">
    <location>
        <begin position="95"/>
        <end position="112"/>
    </location>
</feature>
<evidence type="ECO:0000313" key="4">
    <source>
        <dbReference type="EMBL" id="ABM58374.1"/>
    </source>
</evidence>
<protein>
    <submittedName>
        <fullName evidence="3">Transposase, IS4 family</fullName>
    </submittedName>
</protein>
<dbReference type="PANTHER" id="PTHR30007:SF1">
    <property type="entry name" value="BLR1914 PROTEIN"/>
    <property type="match status" value="1"/>
</dbReference>
<evidence type="ECO:0000313" key="5">
    <source>
        <dbReference type="Proteomes" id="UP000000374"/>
    </source>
</evidence>
<dbReference type="GO" id="GO:0004803">
    <property type="term" value="F:transposase activity"/>
    <property type="evidence" value="ECO:0007669"/>
    <property type="project" value="InterPro"/>
</dbReference>
<dbReference type="NCBIfam" id="NF033580">
    <property type="entry name" value="transpos_IS5_3"/>
    <property type="match status" value="1"/>
</dbReference>
<sequence>MRWLLTGGEVADITQAKSLLEGLKADAVLADKGYDADALIDSIQVAGATAVIPPRRNRVVQRSYDRHLYKERNLVERFFNRIKQFRRIATRYEKLARNYLSFLNLVCTYIWIT</sequence>
<dbReference type="Proteomes" id="UP000000374">
    <property type="component" value="Chromosome"/>
</dbReference>
<dbReference type="AlphaFoldDB" id="A1WL54"/>
<evidence type="ECO:0000259" key="2">
    <source>
        <dbReference type="Pfam" id="PF01609"/>
    </source>
</evidence>
<gene>
    <name evidence="3" type="ordered locus">Veis_2617</name>
    <name evidence="4" type="ordered locus">Veis_2631</name>
</gene>
<keyword evidence="1" id="KW-0472">Membrane</keyword>
<dbReference type="KEGG" id="vei:Veis_2617"/>
<keyword evidence="1" id="KW-0812">Transmembrane</keyword>
<dbReference type="GO" id="GO:0003677">
    <property type="term" value="F:DNA binding"/>
    <property type="evidence" value="ECO:0007669"/>
    <property type="project" value="InterPro"/>
</dbReference>
<evidence type="ECO:0000256" key="1">
    <source>
        <dbReference type="SAM" id="Phobius"/>
    </source>
</evidence>
<dbReference type="HOGENOM" id="CLU_055261_9_3_4"/>
<keyword evidence="5" id="KW-1185">Reference proteome</keyword>
<reference evidence="5" key="1">
    <citation type="submission" date="2006-12" db="EMBL/GenBank/DDBJ databases">
        <title>Complete sequence of chromosome 1 of Verminephrobacter eiseniae EF01-2.</title>
        <authorList>
            <person name="Copeland A."/>
            <person name="Lucas S."/>
            <person name="Lapidus A."/>
            <person name="Barry K."/>
            <person name="Detter J.C."/>
            <person name="Glavina del Rio T."/>
            <person name="Dalin E."/>
            <person name="Tice H."/>
            <person name="Pitluck S."/>
            <person name="Chertkov O."/>
            <person name="Brettin T."/>
            <person name="Bruce D."/>
            <person name="Han C."/>
            <person name="Tapia R."/>
            <person name="Gilna P."/>
            <person name="Schmutz J."/>
            <person name="Larimer F."/>
            <person name="Land M."/>
            <person name="Hauser L."/>
            <person name="Kyrpides N."/>
            <person name="Kim E."/>
            <person name="Stahl D."/>
            <person name="Richardson P."/>
        </authorList>
    </citation>
    <scope>NUCLEOTIDE SEQUENCE [LARGE SCALE GENOMIC DNA]</scope>
    <source>
        <strain evidence="5">EF01-2</strain>
    </source>
</reference>
<name>A1WL54_VEREI</name>
<dbReference type="eggNOG" id="COG3293">
    <property type="taxonomic scope" value="Bacteria"/>
</dbReference>
<dbReference type="InterPro" id="IPR002559">
    <property type="entry name" value="Transposase_11"/>
</dbReference>
<dbReference type="Pfam" id="PF01609">
    <property type="entry name" value="DDE_Tnp_1"/>
    <property type="match status" value="1"/>
</dbReference>
<accession>A1WL54</accession>
<proteinExistence type="predicted"/>
<evidence type="ECO:0000313" key="3">
    <source>
        <dbReference type="EMBL" id="ABM58361.1"/>
    </source>
</evidence>
<dbReference type="STRING" id="391735.Veis_2617"/>
<feature type="domain" description="Transposase IS4-like" evidence="2">
    <location>
        <begin position="5"/>
        <end position="111"/>
    </location>
</feature>
<reference evidence="3" key="2">
    <citation type="submission" date="2006-12" db="EMBL/GenBank/DDBJ databases">
        <title>Complete sequence of Chromosome1 of Verminephrobacter eiseniae EF01-2.</title>
        <authorList>
            <consortium name="US DOE Joint Genome Institute"/>
            <person name="Copeland A."/>
            <person name="Lucas S."/>
            <person name="Lapidus A."/>
            <person name="Barry K."/>
            <person name="Detter J.C."/>
            <person name="Glavina del Rio T."/>
            <person name="Dalin E."/>
            <person name="Tice H."/>
            <person name="Pitluck S."/>
            <person name="Chertkov O."/>
            <person name="Brettin T."/>
            <person name="Bruce D."/>
            <person name="Han C."/>
            <person name="Tapia R."/>
            <person name="Gilna P."/>
            <person name="Schmutz J."/>
            <person name="Larimer F."/>
            <person name="Land M."/>
            <person name="Hauser L."/>
            <person name="Kyrpides N."/>
            <person name="Kim E."/>
            <person name="Stahl D."/>
            <person name="Richardson P."/>
        </authorList>
    </citation>
    <scope>NUCLEOTIDE SEQUENCE</scope>
    <source>
        <strain evidence="3">EF01-2</strain>
    </source>
</reference>
<dbReference type="EMBL" id="CP000542">
    <property type="protein sequence ID" value="ABM58374.1"/>
    <property type="molecule type" value="Genomic_DNA"/>
</dbReference>
<keyword evidence="1" id="KW-1133">Transmembrane helix</keyword>
<dbReference type="EMBL" id="CP000542">
    <property type="protein sequence ID" value="ABM58361.1"/>
    <property type="molecule type" value="Genomic_DNA"/>
</dbReference>
<dbReference type="GO" id="GO:0006313">
    <property type="term" value="P:DNA transposition"/>
    <property type="evidence" value="ECO:0007669"/>
    <property type="project" value="InterPro"/>
</dbReference>
<dbReference type="PANTHER" id="PTHR30007">
    <property type="entry name" value="PHP DOMAIN PROTEIN"/>
    <property type="match status" value="1"/>
</dbReference>
<dbReference type="KEGG" id="vei:Veis_2631"/>
<organism evidence="3 5">
    <name type="scientific">Verminephrobacter eiseniae (strain EF01-2)</name>
    <dbReference type="NCBI Taxonomy" id="391735"/>
    <lineage>
        <taxon>Bacteria</taxon>
        <taxon>Pseudomonadati</taxon>
        <taxon>Pseudomonadota</taxon>
        <taxon>Betaproteobacteria</taxon>
        <taxon>Burkholderiales</taxon>
        <taxon>Comamonadaceae</taxon>
        <taxon>Verminephrobacter</taxon>
    </lineage>
</organism>